<evidence type="ECO:0000256" key="3">
    <source>
        <dbReference type="ARBA" id="ARBA00022562"/>
    </source>
</evidence>
<evidence type="ECO:0000256" key="8">
    <source>
        <dbReference type="ARBA" id="ARBA00022833"/>
    </source>
</evidence>
<comment type="caution">
    <text evidence="16">Lacks conserved residue(s) required for the propagation of feature annotation.</text>
</comment>
<evidence type="ECO:0000256" key="12">
    <source>
        <dbReference type="ARBA" id="ARBA00023163"/>
    </source>
</evidence>
<evidence type="ECO:0000256" key="11">
    <source>
        <dbReference type="ARBA" id="ARBA00023159"/>
    </source>
</evidence>
<keyword evidence="5 16" id="KW-1090">Inhibition of host innate immune response by virus</keyword>
<dbReference type="HAMAP" id="MF_04006">
    <property type="entry name" value="HPV_E6"/>
    <property type="match status" value="1"/>
</dbReference>
<keyword evidence="2 16" id="KW-0244">Early protein</keyword>
<keyword evidence="10 16" id="KW-0238">DNA-binding</keyword>
<comment type="subunit">
    <text evidence="16">Forms homodimers. Interacts with ubiquitin-protein ligase UBE3A/E6-AP; this interaction stimulates UBE3A ubiquitin activity. Interacts with host BAK1.</text>
</comment>
<evidence type="ECO:0000256" key="2">
    <source>
        <dbReference type="ARBA" id="ARBA00022518"/>
    </source>
</evidence>
<dbReference type="GO" id="GO:0003677">
    <property type="term" value="F:DNA binding"/>
    <property type="evidence" value="ECO:0007669"/>
    <property type="project" value="UniProtKB-UniRule"/>
</dbReference>
<dbReference type="InterPro" id="IPR038575">
    <property type="entry name" value="E6_sf"/>
</dbReference>
<dbReference type="Gene3D" id="3.30.240.40">
    <property type="entry name" value="E6 early regulatory protein"/>
    <property type="match status" value="2"/>
</dbReference>
<dbReference type="GO" id="GO:0039648">
    <property type="term" value="P:symbiont-mediated perturbation of host ubiquitin-like protein modification"/>
    <property type="evidence" value="ECO:0007669"/>
    <property type="project" value="UniProtKB-UniRule"/>
</dbReference>
<keyword evidence="4 16" id="KW-0945">Host-virus interaction</keyword>
<evidence type="ECO:0000256" key="5">
    <source>
        <dbReference type="ARBA" id="ARBA00022632"/>
    </source>
</evidence>
<keyword evidence="14 16" id="KW-0899">Viral immunoevasion</keyword>
<evidence type="ECO:0000256" key="6">
    <source>
        <dbReference type="ARBA" id="ARBA00022723"/>
    </source>
</evidence>
<dbReference type="KEGG" id="vg:6740856"/>
<keyword evidence="7 16" id="KW-0863">Zinc-finger</keyword>
<dbReference type="GO" id="GO:0052150">
    <property type="term" value="P:symbiont-mediated perturbation of host apoptosis"/>
    <property type="evidence" value="ECO:0007669"/>
    <property type="project" value="UniProtKB-KW"/>
</dbReference>
<dbReference type="SUPFAM" id="SSF161229">
    <property type="entry name" value="E6 C-terminal domain-like"/>
    <property type="match status" value="2"/>
</dbReference>
<proteinExistence type="inferred from homology"/>
<dbReference type="GeneID" id="6740856"/>
<dbReference type="InterPro" id="IPR001334">
    <property type="entry name" value="E6"/>
</dbReference>
<evidence type="ECO:0000256" key="18">
    <source>
        <dbReference type="SAM" id="MobiDB-lite"/>
    </source>
</evidence>
<comment type="function">
    <text evidence="16">Plays a major role in the induction and maintenance of cellular transformation. E6 associates with host UBE3A/E6-AP ubiquitin-protein ligase and modulates its activity. Protects host keratinocytes from apoptosis by mediating the degradation of host BAK1. May also inhibit host immune response.</text>
</comment>
<dbReference type="Pfam" id="PF00518">
    <property type="entry name" value="E6"/>
    <property type="match status" value="1"/>
</dbReference>
<feature type="zinc finger region" evidence="16">
    <location>
        <begin position="27"/>
        <end position="63"/>
    </location>
</feature>
<evidence type="ECO:0000256" key="7">
    <source>
        <dbReference type="ARBA" id="ARBA00022771"/>
    </source>
</evidence>
<keyword evidence="13 16" id="KW-1035">Host cytoplasm</keyword>
<evidence type="ECO:0000256" key="17">
    <source>
        <dbReference type="RuleBase" id="RU363123"/>
    </source>
</evidence>
<keyword evidence="3 16" id="KW-1048">Host nucleus</keyword>
<dbReference type="Proteomes" id="UP000052102">
    <property type="component" value="Segment"/>
</dbReference>
<dbReference type="GO" id="GO:0039502">
    <property type="term" value="P:symbiont-mediated suppression of host type I interferon-mediated signaling pathway"/>
    <property type="evidence" value="ECO:0007669"/>
    <property type="project" value="UniProtKB-UniRule"/>
</dbReference>
<dbReference type="GO" id="GO:0006351">
    <property type="term" value="P:DNA-templated transcription"/>
    <property type="evidence" value="ECO:0007669"/>
    <property type="project" value="UniProtKB-UniRule"/>
</dbReference>
<evidence type="ECO:0000256" key="4">
    <source>
        <dbReference type="ARBA" id="ARBA00022581"/>
    </source>
</evidence>
<dbReference type="GO" id="GO:0052170">
    <property type="term" value="P:symbiont-mediated suppression of host innate immune response"/>
    <property type="evidence" value="ECO:0007669"/>
    <property type="project" value="UniProtKB-KW"/>
</dbReference>
<comment type="similarity">
    <text evidence="1 16 17">Belongs to the papillomaviridae E6 protein family.</text>
</comment>
<accession>B4XYE0</accession>
<keyword evidence="6 16" id="KW-0479">Metal-binding</keyword>
<organism evidence="19 20">
    <name type="scientific">Tursiops truncatus papillomavirus 1</name>
    <dbReference type="NCBI Taxonomy" id="936059"/>
    <lineage>
        <taxon>Viruses</taxon>
        <taxon>Monodnaviria</taxon>
        <taxon>Shotokuvirae</taxon>
        <taxon>Cossaviricota</taxon>
        <taxon>Papovaviricetes</taxon>
        <taxon>Zurhausenvirales</taxon>
        <taxon>Papillomaviridae</taxon>
        <taxon>Firstpapillomavirinae</taxon>
        <taxon>Upsilonpapillomavirus</taxon>
        <taxon>Upsilonpapillomavirus 1</taxon>
    </lineage>
</organism>
<evidence type="ECO:0000256" key="1">
    <source>
        <dbReference type="ARBA" id="ARBA00006346"/>
    </source>
</evidence>
<dbReference type="GO" id="GO:0008270">
    <property type="term" value="F:zinc ion binding"/>
    <property type="evidence" value="ECO:0007669"/>
    <property type="project" value="UniProtKB-KW"/>
</dbReference>
<evidence type="ECO:0000256" key="14">
    <source>
        <dbReference type="ARBA" id="ARBA00023280"/>
    </source>
</evidence>
<keyword evidence="20" id="KW-1185">Reference proteome</keyword>
<keyword evidence="8 16" id="KW-0862">Zinc</keyword>
<keyword evidence="12 16" id="KW-0804">Transcription</keyword>
<keyword evidence="9 16" id="KW-0805">Transcription regulation</keyword>
<dbReference type="EMBL" id="EU240894">
    <property type="protein sequence ID" value="ABY73444.1"/>
    <property type="molecule type" value="Genomic_DNA"/>
</dbReference>
<dbReference type="GO" id="GO:0030430">
    <property type="term" value="C:host cell cytoplasm"/>
    <property type="evidence" value="ECO:0007669"/>
    <property type="project" value="UniProtKB-SubCell"/>
</dbReference>
<gene>
    <name evidence="16 19" type="primary">E6</name>
</gene>
<dbReference type="OrthoDB" id="27353at10239"/>
<evidence type="ECO:0000256" key="13">
    <source>
        <dbReference type="ARBA" id="ARBA00023200"/>
    </source>
</evidence>
<evidence type="ECO:0000256" key="9">
    <source>
        <dbReference type="ARBA" id="ARBA00023015"/>
    </source>
</evidence>
<feature type="compositionally biased region" description="Acidic residues" evidence="18">
    <location>
        <begin position="207"/>
        <end position="224"/>
    </location>
</feature>
<protein>
    <recommendedName>
        <fullName evidence="16 17">Protein E6</fullName>
    </recommendedName>
</protein>
<dbReference type="RefSeq" id="YP_002117840.1">
    <property type="nucleotide sequence ID" value="NC_011109.1"/>
</dbReference>
<feature type="compositionally biased region" description="Low complexity" evidence="18">
    <location>
        <begin position="174"/>
        <end position="200"/>
    </location>
</feature>
<evidence type="ECO:0000313" key="19">
    <source>
        <dbReference type="EMBL" id="ABY73444.1"/>
    </source>
</evidence>
<evidence type="ECO:0000256" key="15">
    <source>
        <dbReference type="ARBA" id="ARBA00023323"/>
    </source>
</evidence>
<comment type="subcellular location">
    <subcellularLocation>
        <location evidence="16 17">Host cytoplasm</location>
    </subcellularLocation>
    <subcellularLocation>
        <location evidence="16 17">Host nucleus</location>
    </subcellularLocation>
</comment>
<name>B4XYE0_9PAPI</name>
<keyword evidence="11 16" id="KW-0010">Activator</keyword>
<dbReference type="GO" id="GO:0006355">
    <property type="term" value="P:regulation of DNA-templated transcription"/>
    <property type="evidence" value="ECO:0007669"/>
    <property type="project" value="UniProtKB-UniRule"/>
</dbReference>
<evidence type="ECO:0000256" key="10">
    <source>
        <dbReference type="ARBA" id="ARBA00023125"/>
    </source>
</evidence>
<evidence type="ECO:0000313" key="20">
    <source>
        <dbReference type="Proteomes" id="UP000052102"/>
    </source>
</evidence>
<feature type="region of interest" description="Disordered" evidence="18">
    <location>
        <begin position="173"/>
        <end position="224"/>
    </location>
</feature>
<evidence type="ECO:0000256" key="16">
    <source>
        <dbReference type="HAMAP-Rule" id="MF_04006"/>
    </source>
</evidence>
<dbReference type="GO" id="GO:0042025">
    <property type="term" value="C:host cell nucleus"/>
    <property type="evidence" value="ECO:0007669"/>
    <property type="project" value="UniProtKB-SubCell"/>
</dbReference>
<reference evidence="19 20" key="1">
    <citation type="journal article" date="2008" name="Virology">
        <title>Genomic characterization of novel dolphin papillomaviruses provides indications for recombination within the Papillomaviridae.</title>
        <authorList>
            <person name="Rector A."/>
            <person name="Stevens H."/>
            <person name="Lacave G."/>
            <person name="Lemey P."/>
            <person name="Mostmans S."/>
            <person name="Salbany A."/>
            <person name="Vos M."/>
            <person name="Van Doorslaer K."/>
            <person name="Ghim S.J."/>
            <person name="Rehtanz M."/>
            <person name="Bossart G.D."/>
            <person name="Jenson A.B."/>
            <person name="Van Ranst M."/>
        </authorList>
    </citation>
    <scope>NUCLEOTIDE SEQUENCE [LARGE SCALE GENOMIC DNA]</scope>
</reference>
<keyword evidence="15 16" id="KW-1119">Modulation of host cell apoptosis by virus</keyword>
<sequence>MANTNPCTIIELCEQFDLDLYELFICCVFCRKVLEDIEKWSCRNREINVVWKKEYPYAVCCKCLEVQAILDLLRYFERSGSAKTVEEDTGKPLGDLRVRCYGCYKPLTATEKLFHVEDQRPFTKVCNQWRGICTNCQYLPPRLLYYFFTIAGRTVRSPLPGLTWGFDPPPANLSESESSSWTTTTTSSDTSSQTSSSVTSGRRDDNLSDAESNENDDENPEVLI</sequence>
<feature type="zinc finger region" evidence="16">
    <location>
        <begin position="100"/>
        <end position="136"/>
    </location>
</feature>